<dbReference type="InterPro" id="IPR016064">
    <property type="entry name" value="NAD/diacylglycerol_kinase_sf"/>
</dbReference>
<dbReference type="GO" id="GO:0001727">
    <property type="term" value="F:lipid kinase activity"/>
    <property type="evidence" value="ECO:0007669"/>
    <property type="project" value="UniProtKB-ARBA"/>
</dbReference>
<dbReference type="InterPro" id="IPR001206">
    <property type="entry name" value="Diacylglycerol_kinase_cat_dom"/>
</dbReference>
<dbReference type="Gene3D" id="3.40.50.10330">
    <property type="entry name" value="Probable inorganic polyphosphate/atp-NAD kinase, domain 1"/>
    <property type="match status" value="1"/>
</dbReference>
<dbReference type="Gene3D" id="2.60.200.40">
    <property type="match status" value="1"/>
</dbReference>
<dbReference type="GO" id="GO:0016020">
    <property type="term" value="C:membrane"/>
    <property type="evidence" value="ECO:0007669"/>
    <property type="project" value="TreeGrafter"/>
</dbReference>
<organism evidence="4 5">
    <name type="scientific">Mortierella hygrophila</name>
    <dbReference type="NCBI Taxonomy" id="979708"/>
    <lineage>
        <taxon>Eukaryota</taxon>
        <taxon>Fungi</taxon>
        <taxon>Fungi incertae sedis</taxon>
        <taxon>Mucoromycota</taxon>
        <taxon>Mortierellomycotina</taxon>
        <taxon>Mortierellomycetes</taxon>
        <taxon>Mortierellales</taxon>
        <taxon>Mortierellaceae</taxon>
        <taxon>Mortierella</taxon>
    </lineage>
</organism>
<name>A0A9P6K514_9FUNG</name>
<feature type="compositionally biased region" description="Polar residues" evidence="1">
    <location>
        <begin position="316"/>
        <end position="326"/>
    </location>
</feature>
<keyword evidence="4" id="KW-0418">Kinase</keyword>
<keyword evidence="5" id="KW-1185">Reference proteome</keyword>
<sequence>MSPNQFQVKVSFADHQRASEARLSLSTHELTIHTSKGSDINTTTIQVPYSCIYGYEAPADKSTEDNDKNKVVVHYVAFSEPDLRNPSAAKRTTAQFLFERTEDAGRFIQTARDLGAFPKPKRILLLVNPNGGVGKAKRISDSVVKPMLQHSGLTVNEQYTEYGRHAVDIAAKVDLDEVDSLVVVSGDGVLHEVVNGLLSRPDWDRARKTSIGIVPAGSGNAIAASLGIVSQLVATLTVVRGETSKLDIFSLSQLNRPRIYSMLSFSWGMMADADIESDNYRWLGPLRFDVAGFIRMIRLRRYPGKVYVLPPKHQQSHSTAKHQLTPPQSPSHKREPESRFQHLLDSNIKEPPKPWSVIPNMPFYSMLLLLNCPNVGETIFFTNTIRFNDGIMRLWYSAETRFWKILMPFIFDQQNGKMVERDLMKDLECGGILIVPGVEGEPDDPSTHKVTEPDWVTSPAAKAQNIYQKPGLFDVDGELMPTARTLIEVHPSLMNILVPEWLYHKDDDNSTARAHEAAVIQAIKAQQKVRSSFGGILVAATAVAVAAAAIILSADGHSPVEFLRSTLQL</sequence>
<feature type="transmembrane region" description="Helical" evidence="2">
    <location>
        <begin position="533"/>
        <end position="554"/>
    </location>
</feature>
<feature type="domain" description="DAGKc" evidence="3">
    <location>
        <begin position="118"/>
        <end position="255"/>
    </location>
</feature>
<protein>
    <submittedName>
        <fullName evidence="4">Sphingosine kinase 1</fullName>
    </submittedName>
</protein>
<keyword evidence="2" id="KW-0812">Transmembrane</keyword>
<dbReference type="PROSITE" id="PS50146">
    <property type="entry name" value="DAGK"/>
    <property type="match status" value="1"/>
</dbReference>
<keyword evidence="2" id="KW-0472">Membrane</keyword>
<gene>
    <name evidence="4" type="primary">SPHK1</name>
    <name evidence="4" type="ORF">EC957_008766</name>
</gene>
<reference evidence="4" key="1">
    <citation type="journal article" date="2020" name="Fungal Divers.">
        <title>Resolving the Mortierellaceae phylogeny through synthesis of multi-gene phylogenetics and phylogenomics.</title>
        <authorList>
            <person name="Vandepol N."/>
            <person name="Liber J."/>
            <person name="Desiro A."/>
            <person name="Na H."/>
            <person name="Kennedy M."/>
            <person name="Barry K."/>
            <person name="Grigoriev I.V."/>
            <person name="Miller A.N."/>
            <person name="O'Donnell K."/>
            <person name="Stajich J.E."/>
            <person name="Bonito G."/>
        </authorList>
    </citation>
    <scope>NUCLEOTIDE SEQUENCE</scope>
    <source>
        <strain evidence="4">NRRL 2591</strain>
    </source>
</reference>
<evidence type="ECO:0000313" key="5">
    <source>
        <dbReference type="Proteomes" id="UP000723463"/>
    </source>
</evidence>
<dbReference type="SUPFAM" id="SSF111331">
    <property type="entry name" value="NAD kinase/diacylglycerol kinase-like"/>
    <property type="match status" value="1"/>
</dbReference>
<accession>A0A9P6K514</accession>
<dbReference type="PANTHER" id="PTHR12358:SF31">
    <property type="entry name" value="ACYLGLYCEROL KINASE, MITOCHONDRIAL"/>
    <property type="match status" value="1"/>
</dbReference>
<dbReference type="PANTHER" id="PTHR12358">
    <property type="entry name" value="SPHINGOSINE KINASE"/>
    <property type="match status" value="1"/>
</dbReference>
<evidence type="ECO:0000259" key="3">
    <source>
        <dbReference type="PROSITE" id="PS50146"/>
    </source>
</evidence>
<dbReference type="InterPro" id="IPR050187">
    <property type="entry name" value="Lipid_Phosphate_FormReg"/>
</dbReference>
<dbReference type="Proteomes" id="UP000723463">
    <property type="component" value="Unassembled WGS sequence"/>
</dbReference>
<dbReference type="GO" id="GO:0046512">
    <property type="term" value="P:sphingosine biosynthetic process"/>
    <property type="evidence" value="ECO:0007669"/>
    <property type="project" value="TreeGrafter"/>
</dbReference>
<evidence type="ECO:0000256" key="2">
    <source>
        <dbReference type="SAM" id="Phobius"/>
    </source>
</evidence>
<dbReference type="GO" id="GO:0005737">
    <property type="term" value="C:cytoplasm"/>
    <property type="evidence" value="ECO:0007669"/>
    <property type="project" value="TreeGrafter"/>
</dbReference>
<dbReference type="Pfam" id="PF00781">
    <property type="entry name" value="DAGK_cat"/>
    <property type="match status" value="1"/>
</dbReference>
<dbReference type="InterPro" id="IPR017438">
    <property type="entry name" value="ATP-NAD_kinase_N"/>
</dbReference>
<comment type="caution">
    <text evidence="4">The sequence shown here is derived from an EMBL/GenBank/DDBJ whole genome shotgun (WGS) entry which is preliminary data.</text>
</comment>
<dbReference type="SMART" id="SM00046">
    <property type="entry name" value="DAGKc"/>
    <property type="match status" value="1"/>
</dbReference>
<evidence type="ECO:0000313" key="4">
    <source>
        <dbReference type="EMBL" id="KAF9547252.1"/>
    </source>
</evidence>
<dbReference type="GO" id="GO:0016773">
    <property type="term" value="F:phosphotransferase activity, alcohol group as acceptor"/>
    <property type="evidence" value="ECO:0007669"/>
    <property type="project" value="UniProtKB-ARBA"/>
</dbReference>
<evidence type="ECO:0000256" key="1">
    <source>
        <dbReference type="SAM" id="MobiDB-lite"/>
    </source>
</evidence>
<keyword evidence="2" id="KW-1133">Transmembrane helix</keyword>
<feature type="region of interest" description="Disordered" evidence="1">
    <location>
        <begin position="314"/>
        <end position="339"/>
    </location>
</feature>
<dbReference type="EMBL" id="JAAAXW010000045">
    <property type="protein sequence ID" value="KAF9547252.1"/>
    <property type="molecule type" value="Genomic_DNA"/>
</dbReference>
<dbReference type="AlphaFoldDB" id="A0A9P6K514"/>
<proteinExistence type="predicted"/>
<keyword evidence="4" id="KW-0808">Transferase</keyword>